<protein>
    <submittedName>
        <fullName evidence="1">DUF1501 domain-containing protein</fullName>
    </submittedName>
</protein>
<dbReference type="RefSeq" id="WP_105327972.1">
    <property type="nucleotide sequence ID" value="NZ_PUHY01000004.1"/>
</dbReference>
<dbReference type="Proteomes" id="UP000238322">
    <property type="component" value="Unassembled WGS sequence"/>
</dbReference>
<gene>
    <name evidence="1" type="ORF">C5Y83_01970</name>
</gene>
<dbReference type="InterPro" id="IPR010869">
    <property type="entry name" value="DUF1501"/>
</dbReference>
<sequence length="473" mass="51321">MMSRRELNRSTGCQEFRAAAKFNRRQILQVGALGALGLGLGDLQSQLAAADASQVLTPRKPAKACIFLFMWGGPSQLETFDLKPDAPAEVRGDFKPIATKVPGTQICEHFSRVAQWTDKLSIIRSLTHDDPAHLSSGHATLTGHLAPVVKSDADPPSAKDSPHLGSLISKFRPNQEGLPSFVAMPWKALHPAAPGGEAPGQHGGWLGSAYDGMLLGGDLNDPKWRPQGLGLPADLGLDRLESRVALLKMMDAQRASLHESLAGSSFGSHQTRALEMIGSSHVRNAFDLTQESDATRERYGRNIHGQCVLMARRLVEHGVPLVSVNWHNDGKNFWDTHGDNFNRMKNDLIPPADMALAALLQDLEERGMLDETIVAWVGEFGRKPQITKNNAGREHWPFCYSGLLAGGGIKPGMVYGESDKHAAYPVADPVSPQDYATTILHAMGVPTTGTLPDRENRPHHICSGKVLQDLLIG</sequence>
<reference evidence="1 2" key="1">
    <citation type="submission" date="2018-02" db="EMBL/GenBank/DDBJ databases">
        <title>Comparative genomes isolates from brazilian mangrove.</title>
        <authorList>
            <person name="Araujo J.E."/>
            <person name="Taketani R.G."/>
            <person name="Silva M.C.P."/>
            <person name="Loureco M.V."/>
            <person name="Andreote F.D."/>
        </authorList>
    </citation>
    <scope>NUCLEOTIDE SEQUENCE [LARGE SCALE GENOMIC DNA]</scope>
    <source>
        <strain evidence="1 2">Hex-1 MGV</strain>
    </source>
</reference>
<name>A0A2S8G509_9BACT</name>
<comment type="caution">
    <text evidence="1">The sequence shown here is derived from an EMBL/GenBank/DDBJ whole genome shotgun (WGS) entry which is preliminary data.</text>
</comment>
<dbReference type="EMBL" id="PUHY01000004">
    <property type="protein sequence ID" value="PQO39535.1"/>
    <property type="molecule type" value="Genomic_DNA"/>
</dbReference>
<evidence type="ECO:0000313" key="1">
    <source>
        <dbReference type="EMBL" id="PQO39535.1"/>
    </source>
</evidence>
<dbReference type="PROSITE" id="PS51318">
    <property type="entry name" value="TAT"/>
    <property type="match status" value="1"/>
</dbReference>
<proteinExistence type="predicted"/>
<evidence type="ECO:0000313" key="2">
    <source>
        <dbReference type="Proteomes" id="UP000238322"/>
    </source>
</evidence>
<dbReference type="AlphaFoldDB" id="A0A2S8G509"/>
<organism evidence="1 2">
    <name type="scientific">Blastopirellula marina</name>
    <dbReference type="NCBI Taxonomy" id="124"/>
    <lineage>
        <taxon>Bacteria</taxon>
        <taxon>Pseudomonadati</taxon>
        <taxon>Planctomycetota</taxon>
        <taxon>Planctomycetia</taxon>
        <taxon>Pirellulales</taxon>
        <taxon>Pirellulaceae</taxon>
        <taxon>Blastopirellula</taxon>
    </lineage>
</organism>
<dbReference type="SUPFAM" id="SSF53649">
    <property type="entry name" value="Alkaline phosphatase-like"/>
    <property type="match status" value="1"/>
</dbReference>
<dbReference type="OrthoDB" id="127333at2"/>
<dbReference type="PANTHER" id="PTHR43737">
    <property type="entry name" value="BLL7424 PROTEIN"/>
    <property type="match status" value="1"/>
</dbReference>
<dbReference type="Gene3D" id="3.40.720.10">
    <property type="entry name" value="Alkaline Phosphatase, subunit A"/>
    <property type="match status" value="1"/>
</dbReference>
<dbReference type="Pfam" id="PF07394">
    <property type="entry name" value="DUF1501"/>
    <property type="match status" value="1"/>
</dbReference>
<dbReference type="PANTHER" id="PTHR43737:SF1">
    <property type="entry name" value="DUF1501 DOMAIN-CONTAINING PROTEIN"/>
    <property type="match status" value="1"/>
</dbReference>
<dbReference type="InterPro" id="IPR006311">
    <property type="entry name" value="TAT_signal"/>
</dbReference>
<dbReference type="InterPro" id="IPR017850">
    <property type="entry name" value="Alkaline_phosphatase_core_sf"/>
</dbReference>
<accession>A0A2S8G509</accession>